<accession>A0A2R6P2B6</accession>
<gene>
    <name evidence="4" type="ORF">PHLCEN_2v5510</name>
</gene>
<dbReference type="EMBL" id="MLYV02000540">
    <property type="protein sequence ID" value="PSR84222.1"/>
    <property type="molecule type" value="Genomic_DNA"/>
</dbReference>
<evidence type="ECO:0000313" key="4">
    <source>
        <dbReference type="EMBL" id="PSR84222.1"/>
    </source>
</evidence>
<organism evidence="4 5">
    <name type="scientific">Hermanssonia centrifuga</name>
    <dbReference type="NCBI Taxonomy" id="98765"/>
    <lineage>
        <taxon>Eukaryota</taxon>
        <taxon>Fungi</taxon>
        <taxon>Dikarya</taxon>
        <taxon>Basidiomycota</taxon>
        <taxon>Agaricomycotina</taxon>
        <taxon>Agaricomycetes</taxon>
        <taxon>Polyporales</taxon>
        <taxon>Meruliaceae</taxon>
        <taxon>Hermanssonia</taxon>
    </lineage>
</organism>
<comment type="pathway">
    <text evidence="1">Mycotoxin biosynthesis.</text>
</comment>
<evidence type="ECO:0000256" key="3">
    <source>
        <dbReference type="SAM" id="Phobius"/>
    </source>
</evidence>
<dbReference type="STRING" id="98765.A0A2R6P2B6"/>
<reference evidence="4 5" key="1">
    <citation type="submission" date="2018-02" db="EMBL/GenBank/DDBJ databases">
        <title>Genome sequence of the basidiomycete white-rot fungus Phlebia centrifuga.</title>
        <authorList>
            <person name="Granchi Z."/>
            <person name="Peng M."/>
            <person name="de Vries R.P."/>
            <person name="Hilden K."/>
            <person name="Makela M.R."/>
            <person name="Grigoriev I."/>
            <person name="Riley R."/>
        </authorList>
    </citation>
    <scope>NUCLEOTIDE SEQUENCE [LARGE SCALE GENOMIC DNA]</scope>
    <source>
        <strain evidence="4 5">FBCC195</strain>
    </source>
</reference>
<evidence type="ECO:0000313" key="5">
    <source>
        <dbReference type="Proteomes" id="UP000186601"/>
    </source>
</evidence>
<protein>
    <submittedName>
        <fullName evidence="4">Uncharacterized protein</fullName>
    </submittedName>
</protein>
<dbReference type="PANTHER" id="PTHR33365:SF4">
    <property type="entry name" value="CYCLOCHLOROTINE BIOSYNTHESIS PROTEIN O"/>
    <property type="match status" value="1"/>
</dbReference>
<evidence type="ECO:0000256" key="1">
    <source>
        <dbReference type="ARBA" id="ARBA00004685"/>
    </source>
</evidence>
<dbReference type="OrthoDB" id="2767875at2759"/>
<comment type="caution">
    <text evidence="4">The sequence shown here is derived from an EMBL/GenBank/DDBJ whole genome shotgun (WGS) entry which is preliminary data.</text>
</comment>
<keyword evidence="5" id="KW-1185">Reference proteome</keyword>
<evidence type="ECO:0000256" key="2">
    <source>
        <dbReference type="ARBA" id="ARBA00035112"/>
    </source>
</evidence>
<name>A0A2R6P2B6_9APHY</name>
<comment type="similarity">
    <text evidence="2">Belongs to the ustYa family.</text>
</comment>
<dbReference type="PANTHER" id="PTHR33365">
    <property type="entry name" value="YALI0B05434P"/>
    <property type="match status" value="1"/>
</dbReference>
<keyword evidence="3" id="KW-1133">Transmembrane helix</keyword>
<dbReference type="GO" id="GO:0043386">
    <property type="term" value="P:mycotoxin biosynthetic process"/>
    <property type="evidence" value="ECO:0007669"/>
    <property type="project" value="InterPro"/>
</dbReference>
<dbReference type="Pfam" id="PF11807">
    <property type="entry name" value="UstYa"/>
    <property type="match status" value="1"/>
</dbReference>
<dbReference type="InterPro" id="IPR021765">
    <property type="entry name" value="UstYa-like"/>
</dbReference>
<keyword evidence="3" id="KW-0812">Transmembrane</keyword>
<proteinExistence type="inferred from homology"/>
<dbReference type="AlphaFoldDB" id="A0A2R6P2B6"/>
<feature type="transmembrane region" description="Helical" evidence="3">
    <location>
        <begin position="43"/>
        <end position="65"/>
    </location>
</feature>
<keyword evidence="3" id="KW-0472">Membrane</keyword>
<sequence length="224" mass="25402">MSPMDIEFKPLLTDSRPRDSEALAQETRDGLLQGRCPSAYRSVIFWISITVHGIITITLALALYNDHDHDRHLLREKPSCTKLDLSFWGTLMVLPRLYSGLSLLKKSTKLGLTCTTNVMRKALRADYYADPETGDIGNIVKNELHGHLDHCVDMLRQALMCSADISPLVWQWSEKARIAKPASDVMHTCRNFDNIVEWAKTNRIKHHFDTTARIEDTVAPTGML</sequence>
<dbReference type="Proteomes" id="UP000186601">
    <property type="component" value="Unassembled WGS sequence"/>
</dbReference>